<dbReference type="NCBIfam" id="TIGR03510">
    <property type="entry name" value="XapX"/>
    <property type="match status" value="1"/>
</dbReference>
<feature type="transmembrane region" description="Helical" evidence="1">
    <location>
        <begin position="7"/>
        <end position="28"/>
    </location>
</feature>
<organism evidence="2 3">
    <name type="scientific">Salsuginibacillus halophilus</name>
    <dbReference type="NCBI Taxonomy" id="517424"/>
    <lineage>
        <taxon>Bacteria</taxon>
        <taxon>Bacillati</taxon>
        <taxon>Bacillota</taxon>
        <taxon>Bacilli</taxon>
        <taxon>Bacillales</taxon>
        <taxon>Bacillaceae</taxon>
        <taxon>Salsuginibacillus</taxon>
    </lineage>
</organism>
<feature type="transmembrane region" description="Helical" evidence="1">
    <location>
        <begin position="34"/>
        <end position="57"/>
    </location>
</feature>
<gene>
    <name evidence="2" type="ORF">B0H94_10689</name>
</gene>
<keyword evidence="3" id="KW-1185">Reference proteome</keyword>
<accession>A0A2P8HHX4</accession>
<comment type="caution">
    <text evidence="2">The sequence shown here is derived from an EMBL/GenBank/DDBJ whole genome shotgun (WGS) entry which is preliminary data.</text>
</comment>
<evidence type="ECO:0000313" key="2">
    <source>
        <dbReference type="EMBL" id="PSL45834.1"/>
    </source>
</evidence>
<keyword evidence="1" id="KW-0472">Membrane</keyword>
<dbReference type="InterPro" id="IPR020017">
    <property type="entry name" value="XapX_domain"/>
</dbReference>
<keyword evidence="1" id="KW-0812">Transmembrane</keyword>
<dbReference type="Proteomes" id="UP000242310">
    <property type="component" value="Unassembled WGS sequence"/>
</dbReference>
<protein>
    <submittedName>
        <fullName evidence="2">XapX domain-containing protein</fullName>
    </submittedName>
</protein>
<sequence>MAKMKEVFLALGSGLFVGFIFALLRLPIPAPPALAGIMGIVGIFLGYRLYMWVAPFFGGG</sequence>
<evidence type="ECO:0000256" key="1">
    <source>
        <dbReference type="SAM" id="Phobius"/>
    </source>
</evidence>
<reference evidence="2 3" key="1">
    <citation type="submission" date="2018-03" db="EMBL/GenBank/DDBJ databases">
        <title>Genomic Encyclopedia of Type Strains, Phase III (KMG-III): the genomes of soil and plant-associated and newly described type strains.</title>
        <authorList>
            <person name="Whitman W."/>
        </authorList>
    </citation>
    <scope>NUCLEOTIDE SEQUENCE [LARGE SCALE GENOMIC DNA]</scope>
    <source>
        <strain evidence="2 3">CGMCC 1.07653</strain>
    </source>
</reference>
<dbReference type="Pfam" id="PF07235">
    <property type="entry name" value="DUF1427"/>
    <property type="match status" value="1"/>
</dbReference>
<name>A0A2P8HHX4_9BACI</name>
<dbReference type="EMBL" id="PYAV01000006">
    <property type="protein sequence ID" value="PSL45834.1"/>
    <property type="molecule type" value="Genomic_DNA"/>
</dbReference>
<dbReference type="InterPro" id="IPR009872">
    <property type="entry name" value="DUF1427"/>
</dbReference>
<dbReference type="AlphaFoldDB" id="A0A2P8HHX4"/>
<evidence type="ECO:0000313" key="3">
    <source>
        <dbReference type="Proteomes" id="UP000242310"/>
    </source>
</evidence>
<proteinExistence type="predicted"/>
<keyword evidence="1" id="KW-1133">Transmembrane helix</keyword>